<evidence type="ECO:0000256" key="1">
    <source>
        <dbReference type="SAM" id="Phobius"/>
    </source>
</evidence>
<dbReference type="Pfam" id="PF05437">
    <property type="entry name" value="AzlD"/>
    <property type="match status" value="1"/>
</dbReference>
<dbReference type="InterPro" id="IPR008407">
    <property type="entry name" value="Brnchd-chn_aa_trnsp_AzlD"/>
</dbReference>
<feature type="transmembrane region" description="Helical" evidence="1">
    <location>
        <begin position="56"/>
        <end position="73"/>
    </location>
</feature>
<name>A0A0E3ZC92_9FUSO</name>
<keyword evidence="1" id="KW-0812">Transmembrane</keyword>
<evidence type="ECO:0000313" key="2">
    <source>
        <dbReference type="EMBL" id="AKC96167.1"/>
    </source>
</evidence>
<sequence>MLIGIITVITIFFRILPIFIRIPDNKKVSKFFELMPVSILTVLAFPDIFTSIGTKLSDILICLVAIALVIFMAKKKKSMGLTLFLSFILIILLKEVFVGKF</sequence>
<keyword evidence="1" id="KW-1133">Transmembrane helix</keyword>
<dbReference type="AlphaFoldDB" id="A0A0E3ZC92"/>
<dbReference type="Proteomes" id="UP000033103">
    <property type="component" value="Chromosome"/>
</dbReference>
<dbReference type="KEGG" id="sns:VC03_05530"/>
<dbReference type="STRING" id="187101.VC03_05530"/>
<dbReference type="EMBL" id="CP011280">
    <property type="protein sequence ID" value="AKC96167.1"/>
    <property type="molecule type" value="Genomic_DNA"/>
</dbReference>
<accession>A0A0E3ZC92</accession>
<evidence type="ECO:0000313" key="3">
    <source>
        <dbReference type="Proteomes" id="UP000033103"/>
    </source>
</evidence>
<protein>
    <recommendedName>
        <fullName evidence="4">Branched-chain amino acid ABC transporter</fullName>
    </recommendedName>
</protein>
<organism evidence="2 3">
    <name type="scientific">Sneathia vaginalis</name>
    <dbReference type="NCBI Taxonomy" id="187101"/>
    <lineage>
        <taxon>Bacteria</taxon>
        <taxon>Fusobacteriati</taxon>
        <taxon>Fusobacteriota</taxon>
        <taxon>Fusobacteriia</taxon>
        <taxon>Fusobacteriales</taxon>
        <taxon>Leptotrichiaceae</taxon>
        <taxon>Sneathia</taxon>
    </lineage>
</organism>
<dbReference type="PATRIC" id="fig|1069640.6.peg.1097"/>
<keyword evidence="3" id="KW-1185">Reference proteome</keyword>
<reference evidence="2 3" key="1">
    <citation type="journal article" date="2012" name="BMC Genomics">
        <title>Genomic sequence analysis and characterization of Sneathia amnii sp. nov.</title>
        <authorList>
            <consortium name="Vaginal Microbiome Consortium (additional members)"/>
            <person name="Harwich M.D.Jr."/>
            <person name="Serrano M.G."/>
            <person name="Fettweis J.M."/>
            <person name="Alves J.M."/>
            <person name="Reimers M.A."/>
            <person name="Buck G.A."/>
            <person name="Jefferson K.K."/>
        </authorList>
    </citation>
    <scope>NUCLEOTIDE SEQUENCE [LARGE SCALE GENOMIC DNA]</scope>
    <source>
        <strain evidence="2 3">SN35</strain>
    </source>
</reference>
<feature type="transmembrane region" description="Helical" evidence="1">
    <location>
        <begin position="6"/>
        <end position="24"/>
    </location>
</feature>
<keyword evidence="1" id="KW-0472">Membrane</keyword>
<evidence type="ECO:0008006" key="4">
    <source>
        <dbReference type="Google" id="ProtNLM"/>
    </source>
</evidence>
<gene>
    <name evidence="2" type="ORF">VC03_05530</name>
</gene>
<feature type="transmembrane region" description="Helical" evidence="1">
    <location>
        <begin position="80"/>
        <end position="98"/>
    </location>
</feature>
<dbReference type="HOGENOM" id="CLU_157896_2_0_0"/>
<proteinExistence type="predicted"/>